<evidence type="ECO:0000259" key="2">
    <source>
        <dbReference type="PROSITE" id="PS50404"/>
    </source>
</evidence>
<evidence type="ECO:0000259" key="3">
    <source>
        <dbReference type="PROSITE" id="PS50405"/>
    </source>
</evidence>
<dbReference type="InterPro" id="IPR010987">
    <property type="entry name" value="Glutathione-S-Trfase_C-like"/>
</dbReference>
<dbReference type="SFLD" id="SFLDS00019">
    <property type="entry name" value="Glutathione_Transferase_(cytos"/>
    <property type="match status" value="1"/>
</dbReference>
<dbReference type="EMBL" id="JAMXFF010000068">
    <property type="protein sequence ID" value="MCT7969988.1"/>
    <property type="molecule type" value="Genomic_DNA"/>
</dbReference>
<dbReference type="PROSITE" id="PS50405">
    <property type="entry name" value="GST_CTER"/>
    <property type="match status" value="1"/>
</dbReference>
<comment type="caution">
    <text evidence="4">The sequence shown here is derived from an EMBL/GenBank/DDBJ whole genome shotgun (WGS) entry which is preliminary data.</text>
</comment>
<dbReference type="SUPFAM" id="SSF52833">
    <property type="entry name" value="Thioredoxin-like"/>
    <property type="match status" value="1"/>
</dbReference>
<dbReference type="CDD" id="cd03046">
    <property type="entry name" value="GST_N_GTT1_like"/>
    <property type="match status" value="1"/>
</dbReference>
<dbReference type="SFLD" id="SFLDG00358">
    <property type="entry name" value="Main_(cytGST)"/>
    <property type="match status" value="1"/>
</dbReference>
<dbReference type="Proteomes" id="UP001525890">
    <property type="component" value="Unassembled WGS sequence"/>
</dbReference>
<evidence type="ECO:0000313" key="4">
    <source>
        <dbReference type="EMBL" id="MCT7969988.1"/>
    </source>
</evidence>
<dbReference type="RefSeq" id="WP_368009424.1">
    <property type="nucleotide sequence ID" value="NZ_JAMXFF010000068.1"/>
</dbReference>
<protein>
    <submittedName>
        <fullName evidence="4">Glutathione S-transferase</fullName>
    </submittedName>
</protein>
<dbReference type="Gene3D" id="1.20.1050.10">
    <property type="match status" value="1"/>
</dbReference>
<reference evidence="4 5" key="1">
    <citation type="journal article" date="2022" name="Front. Microbiol.">
        <title>High genomic differentiation and limited gene flow indicate recent cryptic speciation within the genus Laspinema (cyanobacteria).</title>
        <authorList>
            <person name="Stanojkovic A."/>
            <person name="Skoupy S."/>
            <person name="Skaloud P."/>
            <person name="Dvorak P."/>
        </authorList>
    </citation>
    <scope>NUCLEOTIDE SEQUENCE [LARGE SCALE GENOMIC DNA]</scope>
    <source>
        <strain evidence="4 5">D2a</strain>
    </source>
</reference>
<accession>A0ABT2MZ08</accession>
<feature type="domain" description="GST N-terminal" evidence="2">
    <location>
        <begin position="1"/>
        <end position="81"/>
    </location>
</feature>
<dbReference type="Pfam" id="PF13417">
    <property type="entry name" value="GST_N_3"/>
    <property type="match status" value="1"/>
</dbReference>
<feature type="domain" description="GST C-terminal" evidence="3">
    <location>
        <begin position="63"/>
        <end position="213"/>
    </location>
</feature>
<keyword evidence="5" id="KW-1185">Reference proteome</keyword>
<feature type="region of interest" description="Disordered" evidence="1">
    <location>
        <begin position="200"/>
        <end position="227"/>
    </location>
</feature>
<dbReference type="InterPro" id="IPR040079">
    <property type="entry name" value="Glutathione_S-Trfase"/>
</dbReference>
<dbReference type="PANTHER" id="PTHR44051:SF9">
    <property type="entry name" value="GLUTATHIONE S-TRANSFERASE 1"/>
    <property type="match status" value="1"/>
</dbReference>
<dbReference type="PANTHER" id="PTHR44051">
    <property type="entry name" value="GLUTATHIONE S-TRANSFERASE-RELATED"/>
    <property type="match status" value="1"/>
</dbReference>
<evidence type="ECO:0000313" key="5">
    <source>
        <dbReference type="Proteomes" id="UP001525890"/>
    </source>
</evidence>
<dbReference type="InterPro" id="IPR004046">
    <property type="entry name" value="GST_C"/>
</dbReference>
<name>A0ABT2MZ08_9CYAN</name>
<sequence length="227" mass="25480">MLTVHHLNVSQSERIIWLLEELELEYELQLYQRDPVTQFAPPELREVHPVGTAPVLVDDEVVLGESGAIIEYILARYGEGRLAVPVASPQYPDYLYWFHYANASLVSWSIVSWITGTALGPDSNSPLLPVLRQRLNRHLEMVENRLSQADYFAGAEFTAADIMMHFPFGTMKAFYDLGIDNRPNIKAWLARISDHPGYQRGMKAAGHEQDPALDGNTGRAIGLDSST</sequence>
<dbReference type="PROSITE" id="PS50404">
    <property type="entry name" value="GST_NTER"/>
    <property type="match status" value="1"/>
</dbReference>
<dbReference type="InterPro" id="IPR004045">
    <property type="entry name" value="Glutathione_S-Trfase_N"/>
</dbReference>
<dbReference type="Pfam" id="PF00043">
    <property type="entry name" value="GST_C"/>
    <property type="match status" value="1"/>
</dbReference>
<organism evidence="4 5">
    <name type="scientific">Laspinema palackyanum D2a</name>
    <dbReference type="NCBI Taxonomy" id="2953684"/>
    <lineage>
        <taxon>Bacteria</taxon>
        <taxon>Bacillati</taxon>
        <taxon>Cyanobacteriota</taxon>
        <taxon>Cyanophyceae</taxon>
        <taxon>Oscillatoriophycideae</taxon>
        <taxon>Oscillatoriales</taxon>
        <taxon>Laspinemataceae</taxon>
        <taxon>Laspinema</taxon>
        <taxon>Laspinema palackyanum</taxon>
    </lineage>
</organism>
<evidence type="ECO:0000256" key="1">
    <source>
        <dbReference type="SAM" id="MobiDB-lite"/>
    </source>
</evidence>
<proteinExistence type="predicted"/>
<dbReference type="SFLD" id="SFLDG01150">
    <property type="entry name" value="Main.1:_Beta-like"/>
    <property type="match status" value="1"/>
</dbReference>
<dbReference type="InterPro" id="IPR036282">
    <property type="entry name" value="Glutathione-S-Trfase_C_sf"/>
</dbReference>
<gene>
    <name evidence="4" type="ORF">NG799_27110</name>
</gene>
<dbReference type="SUPFAM" id="SSF47616">
    <property type="entry name" value="GST C-terminal domain-like"/>
    <property type="match status" value="1"/>
</dbReference>
<dbReference type="Gene3D" id="3.40.30.10">
    <property type="entry name" value="Glutaredoxin"/>
    <property type="match status" value="1"/>
</dbReference>
<dbReference type="InterPro" id="IPR036249">
    <property type="entry name" value="Thioredoxin-like_sf"/>
</dbReference>